<keyword evidence="5" id="KW-1185">Reference proteome</keyword>
<reference evidence="4 5" key="1">
    <citation type="journal article" date="2014" name="Int. J. Syst. Evol. Microbiol.">
        <title>Phaeodactylibacter xiamenensis gen. nov., sp. nov., a member of the family Saprospiraceae isolated from the marine alga Phaeodactylum tricornutum.</title>
        <authorList>
            <person name="Chen Z.Jr."/>
            <person name="Lei X."/>
            <person name="Lai Q."/>
            <person name="Li Y."/>
            <person name="Zhang B."/>
            <person name="Zhang J."/>
            <person name="Zhang H."/>
            <person name="Yang L."/>
            <person name="Zheng W."/>
            <person name="Tian Y."/>
            <person name="Yu Z."/>
            <person name="Xu H.Jr."/>
            <person name="Zheng T."/>
        </authorList>
    </citation>
    <scope>NUCLEOTIDE SEQUENCE [LARGE SCALE GENOMIC DNA]</scope>
    <source>
        <strain evidence="4 5">KD52</strain>
    </source>
</reference>
<evidence type="ECO:0000313" key="4">
    <source>
        <dbReference type="EMBL" id="KGE85340.1"/>
    </source>
</evidence>
<dbReference type="EMBL" id="JPOS01000090">
    <property type="protein sequence ID" value="KGE85340.1"/>
    <property type="molecule type" value="Genomic_DNA"/>
</dbReference>
<dbReference type="SMART" id="SM00850">
    <property type="entry name" value="LytTR"/>
    <property type="match status" value="1"/>
</dbReference>
<evidence type="ECO:0000259" key="2">
    <source>
        <dbReference type="PROSITE" id="PS50110"/>
    </source>
</evidence>
<dbReference type="GO" id="GO:0000156">
    <property type="term" value="F:phosphorelay response regulator activity"/>
    <property type="evidence" value="ECO:0007669"/>
    <property type="project" value="InterPro"/>
</dbReference>
<dbReference type="SMART" id="SM00448">
    <property type="entry name" value="REC"/>
    <property type="match status" value="1"/>
</dbReference>
<dbReference type="Gene3D" id="2.40.50.1020">
    <property type="entry name" value="LytTr DNA-binding domain"/>
    <property type="match status" value="1"/>
</dbReference>
<accession>A0A098RZP8</accession>
<dbReference type="FunFam" id="3.40.50.2300:FF:000361">
    <property type="entry name" value="Two-component system response regulator"/>
    <property type="match status" value="1"/>
</dbReference>
<keyword evidence="1" id="KW-0597">Phosphoprotein</keyword>
<dbReference type="PANTHER" id="PTHR37299:SF1">
    <property type="entry name" value="STAGE 0 SPORULATION PROTEIN A HOMOLOG"/>
    <property type="match status" value="1"/>
</dbReference>
<proteinExistence type="predicted"/>
<evidence type="ECO:0008006" key="6">
    <source>
        <dbReference type="Google" id="ProtNLM"/>
    </source>
</evidence>
<feature type="modified residue" description="4-aspartylphosphate" evidence="1">
    <location>
        <position position="55"/>
    </location>
</feature>
<evidence type="ECO:0000256" key="1">
    <source>
        <dbReference type="PROSITE-ProRule" id="PRU00169"/>
    </source>
</evidence>
<dbReference type="PANTHER" id="PTHR37299">
    <property type="entry name" value="TRANSCRIPTIONAL REGULATOR-RELATED"/>
    <property type="match status" value="1"/>
</dbReference>
<dbReference type="InterPro" id="IPR011006">
    <property type="entry name" value="CheY-like_superfamily"/>
</dbReference>
<gene>
    <name evidence="4" type="ORF">IX84_27955</name>
</gene>
<dbReference type="STRING" id="1524460.IX84_27955"/>
<dbReference type="OrthoDB" id="646623at2"/>
<dbReference type="GO" id="GO:0003677">
    <property type="term" value="F:DNA binding"/>
    <property type="evidence" value="ECO:0007669"/>
    <property type="project" value="InterPro"/>
</dbReference>
<name>A0A098RZP8_9BACT</name>
<dbReference type="Proteomes" id="UP000029736">
    <property type="component" value="Unassembled WGS sequence"/>
</dbReference>
<dbReference type="Gene3D" id="3.40.50.2300">
    <property type="match status" value="1"/>
</dbReference>
<dbReference type="PROSITE" id="PS50110">
    <property type="entry name" value="RESPONSE_REGULATORY"/>
    <property type="match status" value="1"/>
</dbReference>
<dbReference type="InterPro" id="IPR007492">
    <property type="entry name" value="LytTR_DNA-bd_dom"/>
</dbReference>
<sequence>MRALILEDEALAAERLQLMLEKLRPDIEILAILDTVEDAVSYFSTGVRPDLAFFDIQLADGASFQVFESVKVPCPVIFTTAYDQYTLKAFKVNSIDYLLKPIGKTDLEQALAQYEDLKEKFGQPTVQLQQVEQLLQSMQRRYKERFVVKTGHQFLSIRAEDIRYLFTEHKTTWIRHADGKKHALEYTLEELEALLDPKYFFRTNRQYIVHIEAIDQTTVYSNARLKIKLQDGEETTVSRDRVSDFRTWLGG</sequence>
<dbReference type="SUPFAM" id="SSF52172">
    <property type="entry name" value="CheY-like"/>
    <property type="match status" value="1"/>
</dbReference>
<dbReference type="AlphaFoldDB" id="A0A098RZP8"/>
<feature type="domain" description="Response regulatory" evidence="2">
    <location>
        <begin position="2"/>
        <end position="115"/>
    </location>
</feature>
<feature type="domain" description="HTH LytTR-type" evidence="3">
    <location>
        <begin position="146"/>
        <end position="251"/>
    </location>
</feature>
<evidence type="ECO:0000313" key="5">
    <source>
        <dbReference type="Proteomes" id="UP000029736"/>
    </source>
</evidence>
<protein>
    <recommendedName>
        <fullName evidence="6">Transcriptional regulator</fullName>
    </recommendedName>
</protein>
<comment type="caution">
    <text evidence="4">The sequence shown here is derived from an EMBL/GenBank/DDBJ whole genome shotgun (WGS) entry which is preliminary data.</text>
</comment>
<dbReference type="PROSITE" id="PS50930">
    <property type="entry name" value="HTH_LYTTR"/>
    <property type="match status" value="1"/>
</dbReference>
<dbReference type="InterPro" id="IPR001789">
    <property type="entry name" value="Sig_transdc_resp-reg_receiver"/>
</dbReference>
<dbReference type="Pfam" id="PF04397">
    <property type="entry name" value="LytTR"/>
    <property type="match status" value="1"/>
</dbReference>
<organism evidence="4 5">
    <name type="scientific">Phaeodactylibacter xiamenensis</name>
    <dbReference type="NCBI Taxonomy" id="1524460"/>
    <lineage>
        <taxon>Bacteria</taxon>
        <taxon>Pseudomonadati</taxon>
        <taxon>Bacteroidota</taxon>
        <taxon>Saprospiria</taxon>
        <taxon>Saprospirales</taxon>
        <taxon>Haliscomenobacteraceae</taxon>
        <taxon>Phaeodactylibacter</taxon>
    </lineage>
</organism>
<dbReference type="RefSeq" id="WP_044228420.1">
    <property type="nucleotide sequence ID" value="NZ_JBKAGJ010000004.1"/>
</dbReference>
<dbReference type="Pfam" id="PF00072">
    <property type="entry name" value="Response_reg"/>
    <property type="match status" value="1"/>
</dbReference>
<evidence type="ECO:0000259" key="3">
    <source>
        <dbReference type="PROSITE" id="PS50930"/>
    </source>
</evidence>
<dbReference type="InterPro" id="IPR046947">
    <property type="entry name" value="LytR-like"/>
</dbReference>